<keyword evidence="2" id="KW-0812">Transmembrane</keyword>
<comment type="caution">
    <text evidence="3">The sequence shown here is derived from an EMBL/GenBank/DDBJ whole genome shotgun (WGS) entry which is preliminary data.</text>
</comment>
<sequence>MNKLKLVTVLIVLVVLAGTMLNTASAGFDLPEQGWRITAYLGFGAVPGISGSQHRFELGGAGGFVVNAYCINPALPNPSVDAGCSYIPGTGRFWCGNEVQELVPYDVLKTPEPTPTFTNTPTATPTNTPTETPTSTPTETPTATPTDTPTTTPTEIPPTEIPPTETPTNTPTNTSVPPENTSTPAPPRPSRTPPPVATSGYGEKSLAVAVARSYGDEILLGVGMGSVILLILCLGFKKYIRNIGN</sequence>
<organism evidence="3 4">
    <name type="scientific">candidate division WWE3 bacterium GW2011_GWE1_41_27</name>
    <dbReference type="NCBI Taxonomy" id="1619131"/>
    <lineage>
        <taxon>Bacteria</taxon>
        <taxon>Katanobacteria</taxon>
    </lineage>
</organism>
<proteinExistence type="predicted"/>
<protein>
    <submittedName>
        <fullName evidence="3">Hemolysin-type calcium-binding region</fullName>
    </submittedName>
</protein>
<dbReference type="EMBL" id="LCBF01000004">
    <property type="protein sequence ID" value="KKS07651.1"/>
    <property type="molecule type" value="Genomic_DNA"/>
</dbReference>
<evidence type="ECO:0000313" key="3">
    <source>
        <dbReference type="EMBL" id="KKS07651.1"/>
    </source>
</evidence>
<feature type="region of interest" description="Disordered" evidence="1">
    <location>
        <begin position="108"/>
        <end position="200"/>
    </location>
</feature>
<feature type="transmembrane region" description="Helical" evidence="2">
    <location>
        <begin position="218"/>
        <end position="236"/>
    </location>
</feature>
<keyword evidence="2" id="KW-1133">Transmembrane helix</keyword>
<gene>
    <name evidence="3" type="ORF">UU59_C0004G0041</name>
</gene>
<reference evidence="3 4" key="1">
    <citation type="journal article" date="2015" name="Nature">
        <title>rRNA introns, odd ribosomes, and small enigmatic genomes across a large radiation of phyla.</title>
        <authorList>
            <person name="Brown C.T."/>
            <person name="Hug L.A."/>
            <person name="Thomas B.C."/>
            <person name="Sharon I."/>
            <person name="Castelle C.J."/>
            <person name="Singh A."/>
            <person name="Wilkins M.J."/>
            <person name="Williams K.H."/>
            <person name="Banfield J.F."/>
        </authorList>
    </citation>
    <scope>NUCLEOTIDE SEQUENCE [LARGE SCALE GENOMIC DNA]</scope>
</reference>
<dbReference type="PATRIC" id="fig|1619131.3.peg.148"/>
<evidence type="ECO:0000256" key="2">
    <source>
        <dbReference type="SAM" id="Phobius"/>
    </source>
</evidence>
<feature type="compositionally biased region" description="Pro residues" evidence="1">
    <location>
        <begin position="155"/>
        <end position="165"/>
    </location>
</feature>
<accession>A0A0G0YDL1</accession>
<evidence type="ECO:0000256" key="1">
    <source>
        <dbReference type="SAM" id="MobiDB-lite"/>
    </source>
</evidence>
<keyword evidence="2" id="KW-0472">Membrane</keyword>
<dbReference type="Proteomes" id="UP000034544">
    <property type="component" value="Unassembled WGS sequence"/>
</dbReference>
<dbReference type="AlphaFoldDB" id="A0A0G0YDL1"/>
<name>A0A0G0YDL1_UNCKA</name>
<feature type="compositionally biased region" description="Pro residues" evidence="1">
    <location>
        <begin position="184"/>
        <end position="196"/>
    </location>
</feature>
<dbReference type="PRINTS" id="PR01217">
    <property type="entry name" value="PRICHEXTENSN"/>
</dbReference>
<evidence type="ECO:0000313" key="4">
    <source>
        <dbReference type="Proteomes" id="UP000034544"/>
    </source>
</evidence>
<feature type="compositionally biased region" description="Low complexity" evidence="1">
    <location>
        <begin position="166"/>
        <end position="183"/>
    </location>
</feature>
<feature type="compositionally biased region" description="Low complexity" evidence="1">
    <location>
        <begin position="115"/>
        <end position="154"/>
    </location>
</feature>